<dbReference type="SMART" id="SM00880">
    <property type="entry name" value="CHAD"/>
    <property type="match status" value="1"/>
</dbReference>
<proteinExistence type="predicted"/>
<evidence type="ECO:0000313" key="5">
    <source>
        <dbReference type="Proteomes" id="UP001185922"/>
    </source>
</evidence>
<dbReference type="Proteomes" id="UP001185922">
    <property type="component" value="Unassembled WGS sequence"/>
</dbReference>
<evidence type="ECO:0000313" key="2">
    <source>
        <dbReference type="EMBL" id="MDV6307873.1"/>
    </source>
</evidence>
<dbReference type="AlphaFoldDB" id="A0AAE4R3L9"/>
<dbReference type="Pfam" id="PF01928">
    <property type="entry name" value="CYTH"/>
    <property type="match status" value="1"/>
</dbReference>
<dbReference type="RefSeq" id="WP_024499741.1">
    <property type="nucleotide sequence ID" value="NZ_CP091855.1"/>
</dbReference>
<dbReference type="Gene3D" id="1.40.20.10">
    <property type="entry name" value="CHAD domain"/>
    <property type="match status" value="1"/>
</dbReference>
<feature type="domain" description="CHAD" evidence="1">
    <location>
        <begin position="203"/>
        <end position="479"/>
    </location>
</feature>
<dbReference type="SUPFAM" id="SSF55154">
    <property type="entry name" value="CYTH-like phosphatases"/>
    <property type="match status" value="1"/>
</dbReference>
<comment type="caution">
    <text evidence="3">The sequence shown here is derived from an EMBL/GenBank/DDBJ whole genome shotgun (WGS) entry which is preliminary data.</text>
</comment>
<dbReference type="InterPro" id="IPR023577">
    <property type="entry name" value="CYTH_domain"/>
</dbReference>
<evidence type="ECO:0000313" key="3">
    <source>
        <dbReference type="EMBL" id="MDV6311482.1"/>
    </source>
</evidence>
<evidence type="ECO:0000259" key="1">
    <source>
        <dbReference type="PROSITE" id="PS51708"/>
    </source>
</evidence>
<organism evidence="3 5">
    <name type="scientific">Gordonia amicalis</name>
    <dbReference type="NCBI Taxonomy" id="89053"/>
    <lineage>
        <taxon>Bacteria</taxon>
        <taxon>Bacillati</taxon>
        <taxon>Actinomycetota</taxon>
        <taxon>Actinomycetes</taxon>
        <taxon>Mycobacteriales</taxon>
        <taxon>Gordoniaceae</taxon>
        <taxon>Gordonia</taxon>
    </lineage>
</organism>
<gene>
    <name evidence="2" type="ORF">R3P94_11170</name>
    <name evidence="3" type="ORF">R3Q15_06160</name>
</gene>
<dbReference type="GeneID" id="77169859"/>
<dbReference type="EMBL" id="JAWLKH010000004">
    <property type="protein sequence ID" value="MDV6311482.1"/>
    <property type="molecule type" value="Genomic_DNA"/>
</dbReference>
<dbReference type="EMBL" id="JAWLKI010000010">
    <property type="protein sequence ID" value="MDV6307873.1"/>
    <property type="molecule type" value="Genomic_DNA"/>
</dbReference>
<dbReference type="Proteomes" id="UP001185779">
    <property type="component" value="Unassembled WGS sequence"/>
</dbReference>
<dbReference type="InterPro" id="IPR038186">
    <property type="entry name" value="CHAD_dom_sf"/>
</dbReference>
<name>A0AAE4R3L9_9ACTN</name>
<evidence type="ECO:0000313" key="4">
    <source>
        <dbReference type="Proteomes" id="UP001185779"/>
    </source>
</evidence>
<dbReference type="PANTHER" id="PTHR39339">
    <property type="entry name" value="SLR1444 PROTEIN"/>
    <property type="match status" value="1"/>
</dbReference>
<reference evidence="3 4" key="1">
    <citation type="submission" date="2023-10" db="EMBL/GenBank/DDBJ databases">
        <title>Development of a sustainable strategy for remediation of hydrocarbon-contaminated territories based on the waste exchange concept.</title>
        <authorList>
            <person name="Krivoruchko A."/>
        </authorList>
    </citation>
    <scope>NUCLEOTIDE SEQUENCE</scope>
    <source>
        <strain evidence="2 4">IEGM 1266</strain>
        <strain evidence="3">IEGM 1279</strain>
    </source>
</reference>
<dbReference type="InterPro" id="IPR007899">
    <property type="entry name" value="CHAD_dom"/>
</dbReference>
<keyword evidence="4" id="KW-1185">Reference proteome</keyword>
<sequence>MHTDTTGENTWDFELDTAIPELGGDAAEFVEVTSTEFTDTYYDTENRDLLSHHATVVYAKSDDRRSAWHVTVPLPEGHATREIDAPSTSVPTEVADTLWGLRLGNDLTVAAIIHTRRTRHRYHDSARELMYEVIDDSVSATVTGPVATATRWREVGVTPGPRSSRVPKDVRKRLVGAGARPASASSTFERAVGYAAPRRNDSASPATSAVVGYVHEQIRAIFAGDVALRRGENPVHPVRVAIRRLRSTLRTCAALFDAPGLSTFDDELRWLAGILGEVRDLEVLRARFAAAVADLPDELVLGPVAARIEEELSARQRRHRQGVTETMTSDRYRQLLTTLSAWTASIPLADSRIRRQQLRRIATRSSRKADRRLARAMSTGHDEDLHRARKAAKRARYAGELAAPAVDKSVGRGQAKRYKKIQTILGEHQDAVVAARTLRELGASAGTRDGENGFTYGILYQRELDAAASARTRAFNRGK</sequence>
<dbReference type="PROSITE" id="PS51708">
    <property type="entry name" value="CHAD"/>
    <property type="match status" value="1"/>
</dbReference>
<dbReference type="InterPro" id="IPR033469">
    <property type="entry name" value="CYTH-like_dom_sf"/>
</dbReference>
<dbReference type="Pfam" id="PF05235">
    <property type="entry name" value="CHAD"/>
    <property type="match status" value="1"/>
</dbReference>
<protein>
    <submittedName>
        <fullName evidence="3">CHAD domain-containing protein</fullName>
    </submittedName>
</protein>
<accession>A0AAE4R3L9</accession>
<dbReference type="PANTHER" id="PTHR39339:SF1">
    <property type="entry name" value="CHAD DOMAIN-CONTAINING PROTEIN"/>
    <property type="match status" value="1"/>
</dbReference>